<feature type="compositionally biased region" description="Basic and acidic residues" evidence="1">
    <location>
        <begin position="382"/>
        <end position="418"/>
    </location>
</feature>
<dbReference type="AlphaFoldDB" id="A0A0D2F8M3"/>
<keyword evidence="3" id="KW-1185">Reference proteome</keyword>
<protein>
    <submittedName>
        <fullName evidence="2">Uncharacterized protein</fullName>
    </submittedName>
</protein>
<name>A0A0D2F8M3_9EURO</name>
<dbReference type="EMBL" id="KN846961">
    <property type="protein sequence ID" value="KIW64367.1"/>
    <property type="molecule type" value="Genomic_DNA"/>
</dbReference>
<organism evidence="2 3">
    <name type="scientific">Phialophora macrospora</name>
    <dbReference type="NCBI Taxonomy" id="1851006"/>
    <lineage>
        <taxon>Eukaryota</taxon>
        <taxon>Fungi</taxon>
        <taxon>Dikarya</taxon>
        <taxon>Ascomycota</taxon>
        <taxon>Pezizomycotina</taxon>
        <taxon>Eurotiomycetes</taxon>
        <taxon>Chaetothyriomycetidae</taxon>
        <taxon>Chaetothyriales</taxon>
        <taxon>Herpotrichiellaceae</taxon>
        <taxon>Phialophora</taxon>
    </lineage>
</organism>
<evidence type="ECO:0000313" key="3">
    <source>
        <dbReference type="Proteomes" id="UP000054266"/>
    </source>
</evidence>
<feature type="compositionally biased region" description="Basic and acidic residues" evidence="1">
    <location>
        <begin position="336"/>
        <end position="346"/>
    </location>
</feature>
<dbReference type="EMBL" id="KN846961">
    <property type="protein sequence ID" value="KIW64368.1"/>
    <property type="molecule type" value="Genomic_DNA"/>
</dbReference>
<proteinExistence type="predicted"/>
<dbReference type="HOGENOM" id="CLU_043551_0_0_1"/>
<feature type="region of interest" description="Disordered" evidence="1">
    <location>
        <begin position="266"/>
        <end position="512"/>
    </location>
</feature>
<dbReference type="Proteomes" id="UP000054266">
    <property type="component" value="Unassembled WGS sequence"/>
</dbReference>
<sequence length="512" mass="57447">MTATMSCDSSPLFCHSSPMPRLSSRPEADVAVLVEKAQRTQSLGPAVDNFLHSHQNAFLGLFSRQIELIKSRSQDLRDAQITVFDKALLTLTENPKCLMDPAAVKFFCEEYLNIDLGGPITQMTGTLLQAVQVPGALKQALLSSDDPTMIEPETEREIKKHSRPSPFIPDLRKDMEPKLAALWSVYEIARADYLVALDKSDREKTITTAKFLRDTAENILLYLENKTADALMIAELEGTFKHAKTTVVCLTGGKIRKFDKAEIDKIKGVPRGPSRPNHPYSHQFPHPSDIEGRYSGAAVSHGLSSSDRPAGSDYRGRTRHPKLPRRRDTSPYADPSTRDHHYKYGGERSSYAVSASDPVRRGLYSELGDRDRPESRTGTPEAETHRESDHCRGERSASPEPSARRDDGGCDRSRDRDYRRRSRSRSSDSRYYRPSLRGRKFPRKISRDDDRIPGQGRASASDGRAKAKLLRPGRGHSGIPYGYSSERMVDSYRPRRGRDRGVEDLSMDEGDI</sequence>
<evidence type="ECO:0000256" key="1">
    <source>
        <dbReference type="SAM" id="MobiDB-lite"/>
    </source>
</evidence>
<feature type="compositionally biased region" description="Basic and acidic residues" evidence="1">
    <location>
        <begin position="487"/>
        <end position="503"/>
    </location>
</feature>
<gene>
    <name evidence="2" type="ORF">PV04_09309</name>
</gene>
<evidence type="ECO:0000313" key="2">
    <source>
        <dbReference type="EMBL" id="KIW64368.1"/>
    </source>
</evidence>
<accession>A0A0D2F8M3</accession>
<reference evidence="2 3" key="1">
    <citation type="submission" date="2015-01" db="EMBL/GenBank/DDBJ databases">
        <title>The Genome Sequence of Capronia semiimmersa CBS27337.</title>
        <authorList>
            <consortium name="The Broad Institute Genomics Platform"/>
            <person name="Cuomo C."/>
            <person name="de Hoog S."/>
            <person name="Gorbushina A."/>
            <person name="Stielow B."/>
            <person name="Teixiera M."/>
            <person name="Abouelleil A."/>
            <person name="Chapman S.B."/>
            <person name="Priest M."/>
            <person name="Young S.K."/>
            <person name="Wortman J."/>
            <person name="Nusbaum C."/>
            <person name="Birren B."/>
        </authorList>
    </citation>
    <scope>NUCLEOTIDE SEQUENCE [LARGE SCALE GENOMIC DNA]</scope>
    <source>
        <strain evidence="2 3">CBS 27337</strain>
    </source>
</reference>